<protein>
    <submittedName>
        <fullName evidence="1">Uncharacterized protein</fullName>
    </submittedName>
</protein>
<proteinExistence type="predicted"/>
<dbReference type="EMBL" id="WHUV01000001">
    <property type="protein sequence ID" value="MQA53534.1"/>
    <property type="molecule type" value="Genomic_DNA"/>
</dbReference>
<evidence type="ECO:0000313" key="1">
    <source>
        <dbReference type="EMBL" id="MQA53534.1"/>
    </source>
</evidence>
<gene>
    <name evidence="1" type="ORF">GDH07_09445</name>
</gene>
<comment type="caution">
    <text evidence="1">The sequence shown here is derived from an EMBL/GenBank/DDBJ whole genome shotgun (WGS) entry which is preliminary data.</text>
</comment>
<evidence type="ECO:0000313" key="2">
    <source>
        <dbReference type="Proteomes" id="UP000486534"/>
    </source>
</evidence>
<accession>A0A7X1U3S7</accession>
<dbReference type="Proteomes" id="UP000486534">
    <property type="component" value="Unassembled WGS sequence"/>
</dbReference>
<dbReference type="AlphaFoldDB" id="A0A7X1U3S7"/>
<dbReference type="RefSeq" id="WP_152897215.1">
    <property type="nucleotide sequence ID" value="NZ_WHUV01000001.1"/>
</dbReference>
<reference evidence="1 2" key="1">
    <citation type="submission" date="2019-10" db="EMBL/GenBank/DDBJ databases">
        <title>Pseudomonas dajingensis sp. nov., isolated from the profound head ulcers of farmed Murray cod (Maccullochella peelii peelii).</title>
        <authorList>
            <person name="Liu Y."/>
        </authorList>
    </citation>
    <scope>NUCLEOTIDE SEQUENCE [LARGE SCALE GENOMIC DNA]</scope>
    <source>
        <strain evidence="1 2">MC042</strain>
    </source>
</reference>
<organism evidence="1 2">
    <name type="scientific">Pseudomonas piscis</name>
    <dbReference type="NCBI Taxonomy" id="2614538"/>
    <lineage>
        <taxon>Bacteria</taxon>
        <taxon>Pseudomonadati</taxon>
        <taxon>Pseudomonadota</taxon>
        <taxon>Gammaproteobacteria</taxon>
        <taxon>Pseudomonadales</taxon>
        <taxon>Pseudomonadaceae</taxon>
        <taxon>Pseudomonas</taxon>
    </lineage>
</organism>
<sequence length="128" mass="13678">MRITLTALYPHMPGGLWVGFNCALGEGRGRWPGPPPVLASVHEVEISLDDVFECGRNLHATSRQQPGLGWSTEGLRVCGQLLGVDEDGAAALAIGQSIVLLEVRGDPGVCPRWVEIDSSDVALHPLML</sequence>
<name>A0A7X1U3S7_9PSED</name>